<proteinExistence type="predicted"/>
<dbReference type="Gramene" id="Kaladp0057s0124.1.v1.1">
    <property type="protein sequence ID" value="Kaladp0057s0124.1.v1.1"/>
    <property type="gene ID" value="Kaladp0057s0124.v1.1"/>
</dbReference>
<accession>A0A7N0U898</accession>
<keyword evidence="2" id="KW-1185">Reference proteome</keyword>
<organism evidence="1 2">
    <name type="scientific">Kalanchoe fedtschenkoi</name>
    <name type="common">Lavender scallops</name>
    <name type="synonym">South American air plant</name>
    <dbReference type="NCBI Taxonomy" id="63787"/>
    <lineage>
        <taxon>Eukaryota</taxon>
        <taxon>Viridiplantae</taxon>
        <taxon>Streptophyta</taxon>
        <taxon>Embryophyta</taxon>
        <taxon>Tracheophyta</taxon>
        <taxon>Spermatophyta</taxon>
        <taxon>Magnoliopsida</taxon>
        <taxon>eudicotyledons</taxon>
        <taxon>Gunneridae</taxon>
        <taxon>Pentapetalae</taxon>
        <taxon>Saxifragales</taxon>
        <taxon>Crassulaceae</taxon>
        <taxon>Kalanchoe</taxon>
    </lineage>
</organism>
<name>A0A7N0U898_KALFE</name>
<dbReference type="AlphaFoldDB" id="A0A7N0U898"/>
<protein>
    <submittedName>
        <fullName evidence="1">Uncharacterized protein</fullName>
    </submittedName>
</protein>
<evidence type="ECO:0000313" key="1">
    <source>
        <dbReference type="EnsemblPlants" id="Kaladp0057s0124.1.v1.1"/>
    </source>
</evidence>
<sequence>MILARHFVSVNSGWSSIASSWVRASQNARMCIFRIKVLNIQFICEISMSEQTYFSNMANPRILNVFICQSRCQTQTPQRVTFLREPKTI</sequence>
<reference evidence="1" key="1">
    <citation type="submission" date="2021-01" db="UniProtKB">
        <authorList>
            <consortium name="EnsemblPlants"/>
        </authorList>
    </citation>
    <scope>IDENTIFICATION</scope>
</reference>
<evidence type="ECO:0000313" key="2">
    <source>
        <dbReference type="Proteomes" id="UP000594263"/>
    </source>
</evidence>
<dbReference type="Proteomes" id="UP000594263">
    <property type="component" value="Unplaced"/>
</dbReference>
<dbReference type="EnsemblPlants" id="Kaladp0057s0124.1.v1.1">
    <property type="protein sequence ID" value="Kaladp0057s0124.1.v1.1"/>
    <property type="gene ID" value="Kaladp0057s0124.v1.1"/>
</dbReference>